<dbReference type="Proteomes" id="UP001224775">
    <property type="component" value="Unassembled WGS sequence"/>
</dbReference>
<accession>A0AAD8YF76</accession>
<keyword evidence="2" id="KW-1185">Reference proteome</keyword>
<name>A0AAD8YF76_9STRA</name>
<sequence length="127" mass="14046">MNSYEREGQCARNHRSQSICGFHNSEGHDGEWKTCKACEEFFHPYDYAVKATSQAVGGTARRYNFDDNVRSDIHPADVPFPTCHKCEALVNTTEESVRTLSMRKSFNGGRVTCGGCGGGFGKVVMGR</sequence>
<organism evidence="1 2">
    <name type="scientific">Skeletonema marinoi</name>
    <dbReference type="NCBI Taxonomy" id="267567"/>
    <lineage>
        <taxon>Eukaryota</taxon>
        <taxon>Sar</taxon>
        <taxon>Stramenopiles</taxon>
        <taxon>Ochrophyta</taxon>
        <taxon>Bacillariophyta</taxon>
        <taxon>Coscinodiscophyceae</taxon>
        <taxon>Thalassiosirophycidae</taxon>
        <taxon>Thalassiosirales</taxon>
        <taxon>Skeletonemataceae</taxon>
        <taxon>Skeletonema</taxon>
        <taxon>Skeletonema marinoi-dohrnii complex</taxon>
    </lineage>
</organism>
<evidence type="ECO:0000313" key="1">
    <source>
        <dbReference type="EMBL" id="KAK1745097.1"/>
    </source>
</evidence>
<comment type="caution">
    <text evidence="1">The sequence shown here is derived from an EMBL/GenBank/DDBJ whole genome shotgun (WGS) entry which is preliminary data.</text>
</comment>
<dbReference type="EMBL" id="JATAAI010000006">
    <property type="protein sequence ID" value="KAK1745097.1"/>
    <property type="molecule type" value="Genomic_DNA"/>
</dbReference>
<reference evidence="1" key="1">
    <citation type="submission" date="2023-06" db="EMBL/GenBank/DDBJ databases">
        <title>Survivors Of The Sea: Transcriptome response of Skeletonema marinoi to long-term dormancy.</title>
        <authorList>
            <person name="Pinder M.I.M."/>
            <person name="Kourtchenko O."/>
            <person name="Robertson E.K."/>
            <person name="Larsson T."/>
            <person name="Maumus F."/>
            <person name="Osuna-Cruz C.M."/>
            <person name="Vancaester E."/>
            <person name="Stenow R."/>
            <person name="Vandepoele K."/>
            <person name="Ploug H."/>
            <person name="Bruchert V."/>
            <person name="Godhe A."/>
            <person name="Topel M."/>
        </authorList>
    </citation>
    <scope>NUCLEOTIDE SEQUENCE</scope>
    <source>
        <strain evidence="1">R05AC</strain>
    </source>
</reference>
<gene>
    <name evidence="1" type="ORF">QTG54_004388</name>
</gene>
<proteinExistence type="predicted"/>
<evidence type="ECO:0000313" key="2">
    <source>
        <dbReference type="Proteomes" id="UP001224775"/>
    </source>
</evidence>
<dbReference type="AlphaFoldDB" id="A0AAD8YF76"/>
<protein>
    <submittedName>
        <fullName evidence="1">Uncharacterized protein</fullName>
    </submittedName>
</protein>